<gene>
    <name evidence="2" type="ORF">LTRI10_LOCUS18062</name>
</gene>
<proteinExistence type="predicted"/>
<dbReference type="InterPro" id="IPR038765">
    <property type="entry name" value="Papain-like_cys_pep_sf"/>
</dbReference>
<evidence type="ECO:0000313" key="2">
    <source>
        <dbReference type="EMBL" id="CAL1376324.1"/>
    </source>
</evidence>
<evidence type="ECO:0000259" key="1">
    <source>
        <dbReference type="Pfam" id="PF00112"/>
    </source>
</evidence>
<feature type="domain" description="Peptidase C1A papain C-terminal" evidence="1">
    <location>
        <begin position="38"/>
        <end position="70"/>
    </location>
</feature>
<keyword evidence="3" id="KW-1185">Reference proteome</keyword>
<evidence type="ECO:0000313" key="3">
    <source>
        <dbReference type="Proteomes" id="UP001497516"/>
    </source>
</evidence>
<dbReference type="GO" id="GO:0008234">
    <property type="term" value="F:cysteine-type peptidase activity"/>
    <property type="evidence" value="ECO:0007669"/>
    <property type="project" value="InterPro"/>
</dbReference>
<dbReference type="AlphaFoldDB" id="A0AAV2DS02"/>
<organism evidence="2 3">
    <name type="scientific">Linum trigynum</name>
    <dbReference type="NCBI Taxonomy" id="586398"/>
    <lineage>
        <taxon>Eukaryota</taxon>
        <taxon>Viridiplantae</taxon>
        <taxon>Streptophyta</taxon>
        <taxon>Embryophyta</taxon>
        <taxon>Tracheophyta</taxon>
        <taxon>Spermatophyta</taxon>
        <taxon>Magnoliopsida</taxon>
        <taxon>eudicotyledons</taxon>
        <taxon>Gunneridae</taxon>
        <taxon>Pentapetalae</taxon>
        <taxon>rosids</taxon>
        <taxon>fabids</taxon>
        <taxon>Malpighiales</taxon>
        <taxon>Linaceae</taxon>
        <taxon>Linum</taxon>
    </lineage>
</organism>
<reference evidence="2 3" key="1">
    <citation type="submission" date="2024-04" db="EMBL/GenBank/DDBJ databases">
        <authorList>
            <person name="Fracassetti M."/>
        </authorList>
    </citation>
    <scope>NUCLEOTIDE SEQUENCE [LARGE SCALE GENOMIC DNA]</scope>
</reference>
<dbReference type="Gene3D" id="3.90.70.10">
    <property type="entry name" value="Cysteine proteinases"/>
    <property type="match status" value="1"/>
</dbReference>
<dbReference type="Proteomes" id="UP001497516">
    <property type="component" value="Chromosome 3"/>
</dbReference>
<dbReference type="InterPro" id="IPR000668">
    <property type="entry name" value="Peptidase_C1A_C"/>
</dbReference>
<name>A0AAV2DS02_9ROSI</name>
<dbReference type="GO" id="GO:0006508">
    <property type="term" value="P:proteolysis"/>
    <property type="evidence" value="ECO:0007669"/>
    <property type="project" value="InterPro"/>
</dbReference>
<protein>
    <recommendedName>
        <fullName evidence="1">Peptidase C1A papain C-terminal domain-containing protein</fullName>
    </recommendedName>
</protein>
<dbReference type="EMBL" id="OZ034816">
    <property type="protein sequence ID" value="CAL1376324.1"/>
    <property type="molecule type" value="Genomic_DNA"/>
</dbReference>
<dbReference type="SUPFAM" id="SSF54001">
    <property type="entry name" value="Cysteine proteinases"/>
    <property type="match status" value="1"/>
</dbReference>
<sequence>MPVVASLEATPSFLDWKGQTIFTGDTETAEDRKARRDKVELHFILVVGYGKTANRLNYFLIRNSYGKDWGFKIRGADRSWEAKGLGRVLRASSRSSRQSLFTSFSYPKPWVPP</sequence>
<accession>A0AAV2DS02</accession>
<dbReference type="Pfam" id="PF00112">
    <property type="entry name" value="Peptidase_C1"/>
    <property type="match status" value="1"/>
</dbReference>